<dbReference type="InterPro" id="IPR005158">
    <property type="entry name" value="BTAD"/>
</dbReference>
<name>A0A7W3SX18_9BACL</name>
<dbReference type="SUPFAM" id="SSF46894">
    <property type="entry name" value="C-terminal effector domain of the bipartite response regulators"/>
    <property type="match status" value="1"/>
</dbReference>
<dbReference type="SMART" id="SM00862">
    <property type="entry name" value="Trans_reg_C"/>
    <property type="match status" value="1"/>
</dbReference>
<accession>A0A7W3SX18</accession>
<comment type="caution">
    <text evidence="10">The sequence shown here is derived from an EMBL/GenBank/DDBJ whole genome shotgun (WGS) entry which is preliminary data.</text>
</comment>
<reference evidence="10 11" key="1">
    <citation type="submission" date="2020-08" db="EMBL/GenBank/DDBJ databases">
        <title>Genomic Encyclopedia of Type Strains, Phase III (KMG-III): the genomes of soil and plant-associated and newly described type strains.</title>
        <authorList>
            <person name="Whitman W."/>
        </authorList>
    </citation>
    <scope>NUCLEOTIDE SEQUENCE [LARGE SCALE GENOMIC DNA]</scope>
    <source>
        <strain evidence="10 11">CECT 8693</strain>
    </source>
</reference>
<dbReference type="GO" id="GO:0000160">
    <property type="term" value="P:phosphorelay signal transduction system"/>
    <property type="evidence" value="ECO:0007669"/>
    <property type="project" value="UniProtKB-KW"/>
</dbReference>
<dbReference type="SUPFAM" id="SSF52172">
    <property type="entry name" value="CheY-like"/>
    <property type="match status" value="1"/>
</dbReference>
<dbReference type="InterPro" id="IPR011990">
    <property type="entry name" value="TPR-like_helical_dom_sf"/>
</dbReference>
<comment type="similarity">
    <text evidence="1">Belongs to the AfsR/DnrI/RedD regulatory family.</text>
</comment>
<sequence>MKVILVDDERLALEYLERQLLKFDNIEIVGLFSDPLVAREEILRKDVDAVFLDISLPEINGIELADQLLGFKPQLNIVFVTAYNEYAIKAFELNAIDYIVKPTRAERLTKTVDRIRKLQHSIVEDEAVEADHDLRLHLLKQVSVELPKGQFTLLQWRTSKAQELFLFLLQHRGQLVRKSVLIDLLWPEYESDKVYSQLYTAVYHIRKTLQPYGERFQISNTTEGYILNMNNVILDIVEWEDKLTQLPRINEEFIDEYVETMKLYTGDYLQEFDYWWTESERQRLKGMWLFTSYSIADWYQQQQLIDQAIICYVNICNQYPLEEEAHFSLMKMYASMDRHSMVEKQFNLLLNSLQEEVSVSPSNHISEWYELWAKKTIMQN</sequence>
<proteinExistence type="inferred from homology"/>
<dbReference type="InterPro" id="IPR001789">
    <property type="entry name" value="Sig_transdc_resp-reg_receiver"/>
</dbReference>
<evidence type="ECO:0000313" key="11">
    <source>
        <dbReference type="Proteomes" id="UP000567067"/>
    </source>
</evidence>
<evidence type="ECO:0000259" key="9">
    <source>
        <dbReference type="PROSITE" id="PS51755"/>
    </source>
</evidence>
<dbReference type="SUPFAM" id="SSF48452">
    <property type="entry name" value="TPR-like"/>
    <property type="match status" value="1"/>
</dbReference>
<dbReference type="Proteomes" id="UP000567067">
    <property type="component" value="Unassembled WGS sequence"/>
</dbReference>
<dbReference type="Gene3D" id="1.10.10.10">
    <property type="entry name" value="Winged helix-like DNA-binding domain superfamily/Winged helix DNA-binding domain"/>
    <property type="match status" value="1"/>
</dbReference>
<evidence type="ECO:0000256" key="4">
    <source>
        <dbReference type="ARBA" id="ARBA00023125"/>
    </source>
</evidence>
<dbReference type="InterPro" id="IPR051677">
    <property type="entry name" value="AfsR-DnrI-RedD_regulator"/>
</dbReference>
<keyword evidence="2" id="KW-0902">Two-component regulatory system</keyword>
<keyword evidence="11" id="KW-1185">Reference proteome</keyword>
<keyword evidence="5" id="KW-0804">Transcription</keyword>
<feature type="modified residue" description="4-aspartylphosphate" evidence="6">
    <location>
        <position position="53"/>
    </location>
</feature>
<dbReference type="GO" id="GO:0003677">
    <property type="term" value="F:DNA binding"/>
    <property type="evidence" value="ECO:0007669"/>
    <property type="project" value="UniProtKB-UniRule"/>
</dbReference>
<evidence type="ECO:0000256" key="5">
    <source>
        <dbReference type="ARBA" id="ARBA00023163"/>
    </source>
</evidence>
<evidence type="ECO:0000256" key="3">
    <source>
        <dbReference type="ARBA" id="ARBA00023015"/>
    </source>
</evidence>
<dbReference type="InterPro" id="IPR036388">
    <property type="entry name" value="WH-like_DNA-bd_sf"/>
</dbReference>
<dbReference type="Pfam" id="PF00072">
    <property type="entry name" value="Response_reg"/>
    <property type="match status" value="1"/>
</dbReference>
<protein>
    <submittedName>
        <fullName evidence="10">Two-component SAPR family response regulator</fullName>
    </submittedName>
</protein>
<dbReference type="GO" id="GO:0006355">
    <property type="term" value="P:regulation of DNA-templated transcription"/>
    <property type="evidence" value="ECO:0007669"/>
    <property type="project" value="InterPro"/>
</dbReference>
<evidence type="ECO:0000256" key="2">
    <source>
        <dbReference type="ARBA" id="ARBA00023012"/>
    </source>
</evidence>
<dbReference type="SMART" id="SM00448">
    <property type="entry name" value="REC"/>
    <property type="match status" value="1"/>
</dbReference>
<evidence type="ECO:0000313" key="10">
    <source>
        <dbReference type="EMBL" id="MBA9087804.1"/>
    </source>
</evidence>
<keyword evidence="6" id="KW-0597">Phosphoprotein</keyword>
<dbReference type="Gene3D" id="3.40.50.2300">
    <property type="match status" value="1"/>
</dbReference>
<dbReference type="PANTHER" id="PTHR35807">
    <property type="entry name" value="TRANSCRIPTIONAL REGULATOR REDD-RELATED"/>
    <property type="match status" value="1"/>
</dbReference>
<dbReference type="PANTHER" id="PTHR35807:SF2">
    <property type="entry name" value="TRANSCRIPTIONAL ACTIVATOR DOMAIN"/>
    <property type="match status" value="1"/>
</dbReference>
<evidence type="ECO:0000256" key="1">
    <source>
        <dbReference type="ARBA" id="ARBA00005820"/>
    </source>
</evidence>
<feature type="domain" description="Response regulatory" evidence="8">
    <location>
        <begin position="2"/>
        <end position="116"/>
    </location>
</feature>
<dbReference type="InterPro" id="IPR001867">
    <property type="entry name" value="OmpR/PhoB-type_DNA-bd"/>
</dbReference>
<dbReference type="AlphaFoldDB" id="A0A7W3SX18"/>
<keyword evidence="3" id="KW-0805">Transcription regulation</keyword>
<dbReference type="SMART" id="SM01043">
    <property type="entry name" value="BTAD"/>
    <property type="match status" value="1"/>
</dbReference>
<dbReference type="RefSeq" id="WP_182538977.1">
    <property type="nucleotide sequence ID" value="NZ_JACJIP010000036.1"/>
</dbReference>
<organism evidence="10 11">
    <name type="scientific">Fontibacillus solani</name>
    <dbReference type="NCBI Taxonomy" id="1572857"/>
    <lineage>
        <taxon>Bacteria</taxon>
        <taxon>Bacillati</taxon>
        <taxon>Bacillota</taxon>
        <taxon>Bacilli</taxon>
        <taxon>Bacillales</taxon>
        <taxon>Paenibacillaceae</taxon>
        <taxon>Fontibacillus</taxon>
    </lineage>
</organism>
<feature type="DNA-binding region" description="OmpR/PhoB-type" evidence="7">
    <location>
        <begin position="125"/>
        <end position="229"/>
    </location>
</feature>
<dbReference type="PROSITE" id="PS51755">
    <property type="entry name" value="OMPR_PHOB"/>
    <property type="match status" value="1"/>
</dbReference>
<evidence type="ECO:0000259" key="8">
    <source>
        <dbReference type="PROSITE" id="PS50110"/>
    </source>
</evidence>
<dbReference type="InterPro" id="IPR011006">
    <property type="entry name" value="CheY-like_superfamily"/>
</dbReference>
<dbReference type="EMBL" id="JACJIP010000036">
    <property type="protein sequence ID" value="MBA9087804.1"/>
    <property type="molecule type" value="Genomic_DNA"/>
</dbReference>
<dbReference type="InterPro" id="IPR016032">
    <property type="entry name" value="Sig_transdc_resp-reg_C-effctor"/>
</dbReference>
<dbReference type="PROSITE" id="PS50110">
    <property type="entry name" value="RESPONSE_REGULATORY"/>
    <property type="match status" value="1"/>
</dbReference>
<evidence type="ECO:0000256" key="6">
    <source>
        <dbReference type="PROSITE-ProRule" id="PRU00169"/>
    </source>
</evidence>
<dbReference type="Pfam" id="PF03704">
    <property type="entry name" value="BTAD"/>
    <property type="match status" value="1"/>
</dbReference>
<evidence type="ECO:0000256" key="7">
    <source>
        <dbReference type="PROSITE-ProRule" id="PRU01091"/>
    </source>
</evidence>
<dbReference type="Gene3D" id="1.25.40.10">
    <property type="entry name" value="Tetratricopeptide repeat domain"/>
    <property type="match status" value="1"/>
</dbReference>
<keyword evidence="4 7" id="KW-0238">DNA-binding</keyword>
<feature type="domain" description="OmpR/PhoB-type" evidence="9">
    <location>
        <begin position="125"/>
        <end position="229"/>
    </location>
</feature>
<gene>
    <name evidence="10" type="ORF">FHR92_004297</name>
</gene>